<name>A0A158JQX0_9BURK</name>
<dbReference type="InterPro" id="IPR058163">
    <property type="entry name" value="LysR-type_TF_proteobact-type"/>
</dbReference>
<dbReference type="GO" id="GO:0003700">
    <property type="term" value="F:DNA-binding transcription factor activity"/>
    <property type="evidence" value="ECO:0007669"/>
    <property type="project" value="InterPro"/>
</dbReference>
<evidence type="ECO:0000256" key="4">
    <source>
        <dbReference type="ARBA" id="ARBA00023163"/>
    </source>
</evidence>
<evidence type="ECO:0000313" key="6">
    <source>
        <dbReference type="EMBL" id="SAL70883.1"/>
    </source>
</evidence>
<evidence type="ECO:0000256" key="3">
    <source>
        <dbReference type="ARBA" id="ARBA00023125"/>
    </source>
</evidence>
<dbReference type="PANTHER" id="PTHR30537">
    <property type="entry name" value="HTH-TYPE TRANSCRIPTIONAL REGULATOR"/>
    <property type="match status" value="1"/>
</dbReference>
<keyword evidence="3" id="KW-0238">DNA-binding</keyword>
<dbReference type="GO" id="GO:0006351">
    <property type="term" value="P:DNA-templated transcription"/>
    <property type="evidence" value="ECO:0007669"/>
    <property type="project" value="TreeGrafter"/>
</dbReference>
<protein>
    <submittedName>
        <fullName evidence="6">LysR family transcriptional regulator</fullName>
    </submittedName>
</protein>
<dbReference type="GO" id="GO:0043565">
    <property type="term" value="F:sequence-specific DNA binding"/>
    <property type="evidence" value="ECO:0007669"/>
    <property type="project" value="TreeGrafter"/>
</dbReference>
<evidence type="ECO:0000313" key="7">
    <source>
        <dbReference type="Proteomes" id="UP000054683"/>
    </source>
</evidence>
<keyword evidence="4" id="KW-0804">Transcription</keyword>
<comment type="similarity">
    <text evidence="1">Belongs to the LysR transcriptional regulatory family.</text>
</comment>
<feature type="domain" description="HTH lysR-type" evidence="5">
    <location>
        <begin position="1"/>
        <end position="60"/>
    </location>
</feature>
<dbReference type="PROSITE" id="PS50931">
    <property type="entry name" value="HTH_LYSR"/>
    <property type="match status" value="1"/>
</dbReference>
<evidence type="ECO:0000259" key="5">
    <source>
        <dbReference type="PROSITE" id="PS50931"/>
    </source>
</evidence>
<dbReference type="CDD" id="cd08422">
    <property type="entry name" value="PBP2_CrgA_like"/>
    <property type="match status" value="1"/>
</dbReference>
<gene>
    <name evidence="6" type="ORF">AWB69_08475</name>
</gene>
<sequence length="307" mass="33672">MQNRLEMLRIYCAAVEAQSFKEAATRLGISPQAITRAVQEAEALVGEILFHRNTRRVRATQAGEAFALRARELVQQTDDLLRPKDSGIDAEIAGLVRLTAPKSIGERFLMPGLTRLAEKHPGITLDLRLSDAITDPIAEQIDIGVRIGFMRDSRFVVRPASRVGFSVIASPKLIARVGQPADLAELALLPSTGFIDRNTGRVWPWQFSNGQEMTPTNLTFQTDDGECECRAVVAGLGFGQIVSYLALPPLHAGKVISVLDDVAPEPWPVYVYRPQRGPVPARIRLVFDTVLAALEKSELQHGPYVSG</sequence>
<dbReference type="InterPro" id="IPR000847">
    <property type="entry name" value="LysR_HTH_N"/>
</dbReference>
<dbReference type="Gene3D" id="3.40.190.290">
    <property type="match status" value="1"/>
</dbReference>
<dbReference type="Pfam" id="PF03466">
    <property type="entry name" value="LysR_substrate"/>
    <property type="match status" value="1"/>
</dbReference>
<dbReference type="Gene3D" id="1.10.10.10">
    <property type="entry name" value="Winged helix-like DNA-binding domain superfamily/Winged helix DNA-binding domain"/>
    <property type="match status" value="1"/>
</dbReference>
<evidence type="ECO:0000256" key="1">
    <source>
        <dbReference type="ARBA" id="ARBA00009437"/>
    </source>
</evidence>
<dbReference type="AlphaFoldDB" id="A0A158JQX0"/>
<dbReference type="InterPro" id="IPR036388">
    <property type="entry name" value="WH-like_DNA-bd_sf"/>
</dbReference>
<dbReference type="SUPFAM" id="SSF46785">
    <property type="entry name" value="Winged helix' DNA-binding domain"/>
    <property type="match status" value="1"/>
</dbReference>
<proteinExistence type="inferred from homology"/>
<dbReference type="EMBL" id="FCOK02000107">
    <property type="protein sequence ID" value="SAL70883.1"/>
    <property type="molecule type" value="Genomic_DNA"/>
</dbReference>
<evidence type="ECO:0000256" key="2">
    <source>
        <dbReference type="ARBA" id="ARBA00023015"/>
    </source>
</evidence>
<dbReference type="Proteomes" id="UP000054683">
    <property type="component" value="Unassembled WGS sequence"/>
</dbReference>
<reference evidence="6 7" key="1">
    <citation type="submission" date="2016-01" db="EMBL/GenBank/DDBJ databases">
        <authorList>
            <person name="Oliw E.H."/>
        </authorList>
    </citation>
    <scope>NUCLEOTIDE SEQUENCE [LARGE SCALE GENOMIC DNA]</scope>
    <source>
        <strain evidence="6">LMG 27134</strain>
    </source>
</reference>
<dbReference type="InterPro" id="IPR005119">
    <property type="entry name" value="LysR_subst-bd"/>
</dbReference>
<keyword evidence="2" id="KW-0805">Transcription regulation</keyword>
<accession>A0A158JQX0</accession>
<dbReference type="RefSeq" id="WP_062092532.1">
    <property type="nucleotide sequence ID" value="NZ_FCOK02000107.1"/>
</dbReference>
<dbReference type="PANTHER" id="PTHR30537:SF5">
    <property type="entry name" value="HTH-TYPE TRANSCRIPTIONAL ACTIVATOR TTDR-RELATED"/>
    <property type="match status" value="1"/>
</dbReference>
<dbReference type="InterPro" id="IPR036390">
    <property type="entry name" value="WH_DNA-bd_sf"/>
</dbReference>
<dbReference type="OrthoDB" id="8523827at2"/>
<organism evidence="6 7">
    <name type="scientific">Caballeronia udeis</name>
    <dbReference type="NCBI Taxonomy" id="1232866"/>
    <lineage>
        <taxon>Bacteria</taxon>
        <taxon>Pseudomonadati</taxon>
        <taxon>Pseudomonadota</taxon>
        <taxon>Betaproteobacteria</taxon>
        <taxon>Burkholderiales</taxon>
        <taxon>Burkholderiaceae</taxon>
        <taxon>Caballeronia</taxon>
    </lineage>
</organism>
<dbReference type="Pfam" id="PF00126">
    <property type="entry name" value="HTH_1"/>
    <property type="match status" value="1"/>
</dbReference>
<dbReference type="SUPFAM" id="SSF53850">
    <property type="entry name" value="Periplasmic binding protein-like II"/>
    <property type="match status" value="1"/>
</dbReference>